<dbReference type="HOGENOM" id="CLU_2528319_0_0_1"/>
<dbReference type="AlphaFoldDB" id="A0A0C9YHH7"/>
<accession>A0A0C9YHH7</accession>
<keyword evidence="2" id="KW-1185">Reference proteome</keyword>
<gene>
    <name evidence="1" type="ORF">PISMIDRAFT_646008</name>
</gene>
<dbReference type="Proteomes" id="UP000054018">
    <property type="component" value="Unassembled WGS sequence"/>
</dbReference>
<evidence type="ECO:0000313" key="2">
    <source>
        <dbReference type="Proteomes" id="UP000054018"/>
    </source>
</evidence>
<name>A0A0C9YHH7_9AGAM</name>
<evidence type="ECO:0000313" key="1">
    <source>
        <dbReference type="EMBL" id="KIK13319.1"/>
    </source>
</evidence>
<protein>
    <submittedName>
        <fullName evidence="1">Uncharacterized protein</fullName>
    </submittedName>
</protein>
<organism evidence="1 2">
    <name type="scientific">Pisolithus microcarpus 441</name>
    <dbReference type="NCBI Taxonomy" id="765257"/>
    <lineage>
        <taxon>Eukaryota</taxon>
        <taxon>Fungi</taxon>
        <taxon>Dikarya</taxon>
        <taxon>Basidiomycota</taxon>
        <taxon>Agaricomycotina</taxon>
        <taxon>Agaricomycetes</taxon>
        <taxon>Agaricomycetidae</taxon>
        <taxon>Boletales</taxon>
        <taxon>Sclerodermatineae</taxon>
        <taxon>Pisolithaceae</taxon>
        <taxon>Pisolithus</taxon>
    </lineage>
</organism>
<sequence length="84" mass="9985">MVWSRLYWSSDTHLFIYNSLVRFSLRIPHTVVYRKKCVQAQVWFRCSLYLAVNGRNPGTTHVSCMCPPGRDLEEFRHRDYPCST</sequence>
<reference evidence="1 2" key="1">
    <citation type="submission" date="2014-04" db="EMBL/GenBank/DDBJ databases">
        <authorList>
            <consortium name="DOE Joint Genome Institute"/>
            <person name="Kuo A."/>
            <person name="Kohler A."/>
            <person name="Costa M.D."/>
            <person name="Nagy L.G."/>
            <person name="Floudas D."/>
            <person name="Copeland A."/>
            <person name="Barry K.W."/>
            <person name="Cichocki N."/>
            <person name="Veneault-Fourrey C."/>
            <person name="LaButti K."/>
            <person name="Lindquist E.A."/>
            <person name="Lipzen A."/>
            <person name="Lundell T."/>
            <person name="Morin E."/>
            <person name="Murat C."/>
            <person name="Sun H."/>
            <person name="Tunlid A."/>
            <person name="Henrissat B."/>
            <person name="Grigoriev I.V."/>
            <person name="Hibbett D.S."/>
            <person name="Martin F."/>
            <person name="Nordberg H.P."/>
            <person name="Cantor M.N."/>
            <person name="Hua S.X."/>
        </authorList>
    </citation>
    <scope>NUCLEOTIDE SEQUENCE [LARGE SCALE GENOMIC DNA]</scope>
    <source>
        <strain evidence="1 2">441</strain>
    </source>
</reference>
<reference evidence="2" key="2">
    <citation type="submission" date="2015-01" db="EMBL/GenBank/DDBJ databases">
        <title>Evolutionary Origins and Diversification of the Mycorrhizal Mutualists.</title>
        <authorList>
            <consortium name="DOE Joint Genome Institute"/>
            <consortium name="Mycorrhizal Genomics Consortium"/>
            <person name="Kohler A."/>
            <person name="Kuo A."/>
            <person name="Nagy L.G."/>
            <person name="Floudas D."/>
            <person name="Copeland A."/>
            <person name="Barry K.W."/>
            <person name="Cichocki N."/>
            <person name="Veneault-Fourrey C."/>
            <person name="LaButti K."/>
            <person name="Lindquist E.A."/>
            <person name="Lipzen A."/>
            <person name="Lundell T."/>
            <person name="Morin E."/>
            <person name="Murat C."/>
            <person name="Riley R."/>
            <person name="Ohm R."/>
            <person name="Sun H."/>
            <person name="Tunlid A."/>
            <person name="Henrissat B."/>
            <person name="Grigoriev I.V."/>
            <person name="Hibbett D.S."/>
            <person name="Martin F."/>
        </authorList>
    </citation>
    <scope>NUCLEOTIDE SEQUENCE [LARGE SCALE GENOMIC DNA]</scope>
    <source>
        <strain evidence="2">441</strain>
    </source>
</reference>
<dbReference type="EMBL" id="KN834003">
    <property type="protein sequence ID" value="KIK13319.1"/>
    <property type="molecule type" value="Genomic_DNA"/>
</dbReference>
<proteinExistence type="predicted"/>